<keyword evidence="1" id="KW-1133">Transmembrane helix</keyword>
<sequence length="398" mass="46244">MFLLLCMLDVVSAVIGKTDFSLSQGQLNTFLWFGFFKGGEIELKVSAQSDGNLNFGIYLCTPENYNIILQEDYGKEYCGVNNTNEFICRELKHFSQSYPMRNLNIRSIIEEYITYWFVVASCADESVEIKVSYEVTNPGGEQLSSGVLEIKYLALGFFIAWCGLLLIWIIKWIIVYRKRPNYIQIGLIVNCIIWGAFSAIIYWFLHDFSTDGKPSSVLLRASIWLFITAECCFFVVLQMISTGICIRNNKFEKLTGIKMIFNIVLIMICYMLYVIIGTLSFFVLSGAYVLLLIFYIYDVRKVIREITLDMERMVDSGQEIIESPVWYQVRMYRTFMISLIIFLLGLGTISGIYIYYYYMPWIGVGAHIYIIFNSVLILSSYFRFQHDSPYWFSDPMRV</sequence>
<dbReference type="AlphaFoldDB" id="A0A1R2AUT1"/>
<feature type="transmembrane region" description="Helical" evidence="1">
    <location>
        <begin position="364"/>
        <end position="382"/>
    </location>
</feature>
<gene>
    <name evidence="2" type="ORF">SteCoe_34414</name>
</gene>
<evidence type="ECO:0000313" key="3">
    <source>
        <dbReference type="Proteomes" id="UP000187209"/>
    </source>
</evidence>
<organism evidence="2 3">
    <name type="scientific">Stentor coeruleus</name>
    <dbReference type="NCBI Taxonomy" id="5963"/>
    <lineage>
        <taxon>Eukaryota</taxon>
        <taxon>Sar</taxon>
        <taxon>Alveolata</taxon>
        <taxon>Ciliophora</taxon>
        <taxon>Postciliodesmatophora</taxon>
        <taxon>Heterotrichea</taxon>
        <taxon>Heterotrichida</taxon>
        <taxon>Stentoridae</taxon>
        <taxon>Stentor</taxon>
    </lineage>
</organism>
<dbReference type="EMBL" id="MPUH01001366">
    <property type="protein sequence ID" value="OMJ68212.1"/>
    <property type="molecule type" value="Genomic_DNA"/>
</dbReference>
<keyword evidence="1" id="KW-0812">Transmembrane</keyword>
<evidence type="ECO:0000256" key="1">
    <source>
        <dbReference type="SAM" id="Phobius"/>
    </source>
</evidence>
<dbReference type="Proteomes" id="UP000187209">
    <property type="component" value="Unassembled WGS sequence"/>
</dbReference>
<evidence type="ECO:0000313" key="2">
    <source>
        <dbReference type="EMBL" id="OMJ68212.1"/>
    </source>
</evidence>
<feature type="transmembrane region" description="Helical" evidence="1">
    <location>
        <begin position="335"/>
        <end position="358"/>
    </location>
</feature>
<keyword evidence="1" id="KW-0472">Membrane</keyword>
<name>A0A1R2AUT1_9CILI</name>
<keyword evidence="3" id="KW-1185">Reference proteome</keyword>
<feature type="transmembrane region" description="Helical" evidence="1">
    <location>
        <begin position="152"/>
        <end position="170"/>
    </location>
</feature>
<reference evidence="2 3" key="1">
    <citation type="submission" date="2016-11" db="EMBL/GenBank/DDBJ databases">
        <title>The macronuclear genome of Stentor coeruleus: a giant cell with tiny introns.</title>
        <authorList>
            <person name="Slabodnick M."/>
            <person name="Ruby J.G."/>
            <person name="Reiff S.B."/>
            <person name="Swart E.C."/>
            <person name="Gosai S."/>
            <person name="Prabakaran S."/>
            <person name="Witkowska E."/>
            <person name="Larue G.E."/>
            <person name="Fisher S."/>
            <person name="Freeman R.M."/>
            <person name="Gunawardena J."/>
            <person name="Chu W."/>
            <person name="Stover N.A."/>
            <person name="Gregory B.D."/>
            <person name="Nowacki M."/>
            <person name="Derisi J."/>
            <person name="Roy S.W."/>
            <person name="Marshall W.F."/>
            <person name="Sood P."/>
        </authorList>
    </citation>
    <scope>NUCLEOTIDE SEQUENCE [LARGE SCALE GENOMIC DNA]</scope>
    <source>
        <strain evidence="2">WM001</strain>
    </source>
</reference>
<feature type="transmembrane region" description="Helical" evidence="1">
    <location>
        <begin position="182"/>
        <end position="205"/>
    </location>
</feature>
<evidence type="ECO:0008006" key="4">
    <source>
        <dbReference type="Google" id="ProtNLM"/>
    </source>
</evidence>
<proteinExistence type="predicted"/>
<dbReference type="OrthoDB" id="323921at2759"/>
<feature type="transmembrane region" description="Helical" evidence="1">
    <location>
        <begin position="217"/>
        <end position="237"/>
    </location>
</feature>
<feature type="transmembrane region" description="Helical" evidence="1">
    <location>
        <begin position="257"/>
        <end position="273"/>
    </location>
</feature>
<accession>A0A1R2AUT1</accession>
<feature type="transmembrane region" description="Helical" evidence="1">
    <location>
        <begin position="279"/>
        <end position="297"/>
    </location>
</feature>
<comment type="caution">
    <text evidence="2">The sequence shown here is derived from an EMBL/GenBank/DDBJ whole genome shotgun (WGS) entry which is preliminary data.</text>
</comment>
<protein>
    <recommendedName>
        <fullName evidence="4">Intimal thickness related receptor IRP domain-containing protein</fullName>
    </recommendedName>
</protein>